<evidence type="ECO:0000256" key="13">
    <source>
        <dbReference type="ARBA" id="ARBA00022989"/>
    </source>
</evidence>
<comment type="similarity">
    <text evidence="2">Belongs to the protein kinase superfamily. Ser/Thr protein kinase family.</text>
</comment>
<dbReference type="AlphaFoldDB" id="A0ABD3AWR4"/>
<dbReference type="FunFam" id="3.80.10.10:FF:001670">
    <property type="entry name" value="Putative leucine-rich repeat receptor-like protein kinase family protein"/>
    <property type="match status" value="1"/>
</dbReference>
<evidence type="ECO:0000256" key="10">
    <source>
        <dbReference type="ARBA" id="ARBA00022741"/>
    </source>
</evidence>
<keyword evidence="7 17" id="KW-0812">Transmembrane</keyword>
<dbReference type="FunFam" id="3.80.10.10:FF:000233">
    <property type="entry name" value="Leucine-rich repeat receptor-like protein kinase TDR"/>
    <property type="match status" value="1"/>
</dbReference>
<keyword evidence="13 17" id="KW-1133">Transmembrane helix</keyword>
<keyword evidence="4" id="KW-0723">Serine/threonine-protein kinase</keyword>
<evidence type="ECO:0000256" key="3">
    <source>
        <dbReference type="ARBA" id="ARBA00012513"/>
    </source>
</evidence>
<dbReference type="GO" id="GO:0016020">
    <property type="term" value="C:membrane"/>
    <property type="evidence" value="ECO:0007669"/>
    <property type="project" value="UniProtKB-SubCell"/>
</dbReference>
<accession>A0ABD3AWR4</accession>
<keyword evidence="14 17" id="KW-0472">Membrane</keyword>
<evidence type="ECO:0000256" key="12">
    <source>
        <dbReference type="ARBA" id="ARBA00022840"/>
    </source>
</evidence>
<dbReference type="Pfam" id="PF00560">
    <property type="entry name" value="LRR_1"/>
    <property type="match status" value="9"/>
</dbReference>
<keyword evidence="9" id="KW-0677">Repeat</keyword>
<dbReference type="GO" id="GO:0009791">
    <property type="term" value="P:post-embryonic development"/>
    <property type="evidence" value="ECO:0007669"/>
    <property type="project" value="UniProtKB-ARBA"/>
</dbReference>
<evidence type="ECO:0000256" key="1">
    <source>
        <dbReference type="ARBA" id="ARBA00004479"/>
    </source>
</evidence>
<keyword evidence="11" id="KW-0418">Kinase</keyword>
<dbReference type="Gene3D" id="3.80.10.10">
    <property type="entry name" value="Ribonuclease Inhibitor"/>
    <property type="match status" value="4"/>
</dbReference>
<dbReference type="InterPro" id="IPR013210">
    <property type="entry name" value="LRR_N_plant-typ"/>
</dbReference>
<dbReference type="GO" id="GO:0005524">
    <property type="term" value="F:ATP binding"/>
    <property type="evidence" value="ECO:0007669"/>
    <property type="project" value="UniProtKB-UniRule"/>
</dbReference>
<protein>
    <recommendedName>
        <fullName evidence="3">non-specific serine/threonine protein kinase</fullName>
        <ecNumber evidence="3">2.7.11.1</ecNumber>
    </recommendedName>
</protein>
<dbReference type="Gene3D" id="1.10.510.10">
    <property type="entry name" value="Transferase(Phosphotransferase) domain 1"/>
    <property type="match status" value="1"/>
</dbReference>
<proteinExistence type="inferred from homology"/>
<comment type="subcellular location">
    <subcellularLocation>
        <location evidence="1">Membrane</location>
        <topology evidence="1">Single-pass type I membrane protein</topology>
    </subcellularLocation>
</comment>
<dbReference type="Pfam" id="PF13855">
    <property type="entry name" value="LRR_8"/>
    <property type="match status" value="1"/>
</dbReference>
<evidence type="ECO:0000313" key="20">
    <source>
        <dbReference type="EMBL" id="KAL3535687.1"/>
    </source>
</evidence>
<keyword evidence="21" id="KW-1185">Reference proteome</keyword>
<dbReference type="SUPFAM" id="SSF52047">
    <property type="entry name" value="RNI-like"/>
    <property type="match status" value="1"/>
</dbReference>
<dbReference type="EMBL" id="JBJUIK010000002">
    <property type="protein sequence ID" value="KAL3535687.1"/>
    <property type="molecule type" value="Genomic_DNA"/>
</dbReference>
<evidence type="ECO:0000256" key="17">
    <source>
        <dbReference type="SAM" id="Phobius"/>
    </source>
</evidence>
<dbReference type="PANTHER" id="PTHR45974">
    <property type="entry name" value="RECEPTOR-LIKE PROTEIN 55"/>
    <property type="match status" value="1"/>
</dbReference>
<dbReference type="GO" id="GO:0004674">
    <property type="term" value="F:protein serine/threonine kinase activity"/>
    <property type="evidence" value="ECO:0007669"/>
    <property type="project" value="UniProtKB-KW"/>
</dbReference>
<dbReference type="FunFam" id="3.30.200.20:FF:000512">
    <property type="entry name" value="Receptor-like protein kinase HSL1"/>
    <property type="match status" value="1"/>
</dbReference>
<keyword evidence="12 16" id="KW-0067">ATP-binding</keyword>
<feature type="transmembrane region" description="Helical" evidence="17">
    <location>
        <begin position="636"/>
        <end position="659"/>
    </location>
</feature>
<evidence type="ECO:0000256" key="14">
    <source>
        <dbReference type="ARBA" id="ARBA00023136"/>
    </source>
</evidence>
<keyword evidence="6" id="KW-0808">Transferase</keyword>
<evidence type="ECO:0000256" key="11">
    <source>
        <dbReference type="ARBA" id="ARBA00022777"/>
    </source>
</evidence>
<comment type="caution">
    <text evidence="20">The sequence shown here is derived from an EMBL/GenBank/DDBJ whole genome shotgun (WGS) entry which is preliminary data.</text>
</comment>
<dbReference type="Gene3D" id="3.30.200.20">
    <property type="entry name" value="Phosphorylase Kinase, domain 1"/>
    <property type="match status" value="1"/>
</dbReference>
<evidence type="ECO:0000256" key="4">
    <source>
        <dbReference type="ARBA" id="ARBA00022527"/>
    </source>
</evidence>
<dbReference type="InterPro" id="IPR032675">
    <property type="entry name" value="LRR_dom_sf"/>
</dbReference>
<dbReference type="PANTHER" id="PTHR45974:SF274">
    <property type="entry name" value="PROTEIN KINASE DOMAIN-CONTAINING PROTEIN"/>
    <property type="match status" value="1"/>
</dbReference>
<dbReference type="InterPro" id="IPR008271">
    <property type="entry name" value="Ser/Thr_kinase_AS"/>
</dbReference>
<dbReference type="SUPFAM" id="SSF52058">
    <property type="entry name" value="L domain-like"/>
    <property type="match status" value="1"/>
</dbReference>
<dbReference type="PROSITE" id="PS00107">
    <property type="entry name" value="PROTEIN_KINASE_ATP"/>
    <property type="match status" value="1"/>
</dbReference>
<keyword evidence="5" id="KW-0433">Leucine-rich repeat</keyword>
<dbReference type="SUPFAM" id="SSF56112">
    <property type="entry name" value="Protein kinase-like (PK-like)"/>
    <property type="match status" value="1"/>
</dbReference>
<evidence type="ECO:0000256" key="15">
    <source>
        <dbReference type="ARBA" id="ARBA00023180"/>
    </source>
</evidence>
<dbReference type="PROSITE" id="PS00108">
    <property type="entry name" value="PROTEIN_KINASE_ST"/>
    <property type="match status" value="1"/>
</dbReference>
<evidence type="ECO:0000256" key="5">
    <source>
        <dbReference type="ARBA" id="ARBA00022614"/>
    </source>
</evidence>
<dbReference type="FunFam" id="3.80.10.10:FF:000077">
    <property type="entry name" value="LRR receptor-like serine/threonine-protein kinase ERL1"/>
    <property type="match status" value="1"/>
</dbReference>
<dbReference type="InterPro" id="IPR017441">
    <property type="entry name" value="Protein_kinase_ATP_BS"/>
</dbReference>
<feature type="chain" id="PRO_5044880269" description="non-specific serine/threonine protein kinase" evidence="18">
    <location>
        <begin position="24"/>
        <end position="1019"/>
    </location>
</feature>
<evidence type="ECO:0000313" key="21">
    <source>
        <dbReference type="Proteomes" id="UP001630127"/>
    </source>
</evidence>
<organism evidence="20 21">
    <name type="scientific">Cinchona calisaya</name>
    <dbReference type="NCBI Taxonomy" id="153742"/>
    <lineage>
        <taxon>Eukaryota</taxon>
        <taxon>Viridiplantae</taxon>
        <taxon>Streptophyta</taxon>
        <taxon>Embryophyta</taxon>
        <taxon>Tracheophyta</taxon>
        <taxon>Spermatophyta</taxon>
        <taxon>Magnoliopsida</taxon>
        <taxon>eudicotyledons</taxon>
        <taxon>Gunneridae</taxon>
        <taxon>Pentapetalae</taxon>
        <taxon>asterids</taxon>
        <taxon>lamiids</taxon>
        <taxon>Gentianales</taxon>
        <taxon>Rubiaceae</taxon>
        <taxon>Cinchonoideae</taxon>
        <taxon>Cinchoneae</taxon>
        <taxon>Cinchona</taxon>
    </lineage>
</organism>
<dbReference type="FunFam" id="1.10.510.10:FF:000714">
    <property type="entry name" value="Kinase family with leucine-rich repeat domain-containing protein"/>
    <property type="match status" value="1"/>
</dbReference>
<name>A0ABD3AWR4_9GENT</name>
<keyword evidence="8 18" id="KW-0732">Signal</keyword>
<evidence type="ECO:0000256" key="18">
    <source>
        <dbReference type="SAM" id="SignalP"/>
    </source>
</evidence>
<dbReference type="InterPro" id="IPR011009">
    <property type="entry name" value="Kinase-like_dom_sf"/>
</dbReference>
<dbReference type="EC" id="2.7.11.1" evidence="3"/>
<keyword evidence="15" id="KW-0325">Glycoprotein</keyword>
<evidence type="ECO:0000256" key="9">
    <source>
        <dbReference type="ARBA" id="ARBA00022737"/>
    </source>
</evidence>
<dbReference type="PROSITE" id="PS50011">
    <property type="entry name" value="PROTEIN_KINASE_DOM"/>
    <property type="match status" value="1"/>
</dbReference>
<evidence type="ECO:0000256" key="7">
    <source>
        <dbReference type="ARBA" id="ARBA00022692"/>
    </source>
</evidence>
<evidence type="ECO:0000259" key="19">
    <source>
        <dbReference type="PROSITE" id="PS50011"/>
    </source>
</evidence>
<evidence type="ECO:0000256" key="8">
    <source>
        <dbReference type="ARBA" id="ARBA00022729"/>
    </source>
</evidence>
<dbReference type="InterPro" id="IPR000719">
    <property type="entry name" value="Prot_kinase_dom"/>
</dbReference>
<reference evidence="20 21" key="1">
    <citation type="submission" date="2024-11" db="EMBL/GenBank/DDBJ databases">
        <title>A near-complete genome assembly of Cinchona calisaya.</title>
        <authorList>
            <person name="Lian D.C."/>
            <person name="Zhao X.W."/>
            <person name="Wei L."/>
        </authorList>
    </citation>
    <scope>NUCLEOTIDE SEQUENCE [LARGE SCALE GENOMIC DNA]</scope>
    <source>
        <tissue evidence="20">Nenye</tissue>
    </source>
</reference>
<dbReference type="SMART" id="SM00220">
    <property type="entry name" value="S_TKc"/>
    <property type="match status" value="1"/>
</dbReference>
<evidence type="ECO:0000256" key="2">
    <source>
        <dbReference type="ARBA" id="ARBA00008684"/>
    </source>
</evidence>
<dbReference type="GO" id="GO:0006952">
    <property type="term" value="P:defense response"/>
    <property type="evidence" value="ECO:0007669"/>
    <property type="project" value="UniProtKB-ARBA"/>
</dbReference>
<evidence type="ECO:0000256" key="16">
    <source>
        <dbReference type="PROSITE-ProRule" id="PRU10141"/>
    </source>
</evidence>
<feature type="binding site" evidence="16">
    <location>
        <position position="722"/>
    </location>
    <ligand>
        <name>ATP</name>
        <dbReference type="ChEBI" id="CHEBI:30616"/>
    </ligand>
</feature>
<dbReference type="Pfam" id="PF00069">
    <property type="entry name" value="Pkinase"/>
    <property type="match status" value="1"/>
</dbReference>
<keyword evidence="10 16" id="KW-0547">Nucleotide-binding</keyword>
<dbReference type="CDD" id="cd14066">
    <property type="entry name" value="STKc_IRAK"/>
    <property type="match status" value="1"/>
</dbReference>
<gene>
    <name evidence="20" type="ORF">ACH5RR_004148</name>
</gene>
<dbReference type="Proteomes" id="UP001630127">
    <property type="component" value="Unassembled WGS sequence"/>
</dbReference>
<dbReference type="SMART" id="SM00369">
    <property type="entry name" value="LRR_TYP"/>
    <property type="match status" value="5"/>
</dbReference>
<feature type="domain" description="Protein kinase" evidence="19">
    <location>
        <begin position="692"/>
        <end position="975"/>
    </location>
</feature>
<evidence type="ECO:0000256" key="6">
    <source>
        <dbReference type="ARBA" id="ARBA00022679"/>
    </source>
</evidence>
<dbReference type="InterPro" id="IPR001611">
    <property type="entry name" value="Leu-rich_rpt"/>
</dbReference>
<dbReference type="InterPro" id="IPR003591">
    <property type="entry name" value="Leu-rich_rpt_typical-subtyp"/>
</dbReference>
<feature type="signal peptide" evidence="18">
    <location>
        <begin position="1"/>
        <end position="23"/>
    </location>
</feature>
<dbReference type="GO" id="GO:0051707">
    <property type="term" value="P:response to other organism"/>
    <property type="evidence" value="ECO:0007669"/>
    <property type="project" value="UniProtKB-ARBA"/>
</dbReference>
<dbReference type="Pfam" id="PF08263">
    <property type="entry name" value="LRRNT_2"/>
    <property type="match status" value="1"/>
</dbReference>
<sequence length="1019" mass="112155">MPKTIFHILTILFFYTLPFQGNSQNTTTNSAEQTILLNLKNQWQNPISLSHWNSSSDHCTWPEITCSASTGSVTILNVSNSNITGEIPPFICELKNLTILDFNYNSIPGFFPTVLYNCSNLEYLDLSENLFIGTIPADIDQLSPAGRLEYLKLEANNFTGDIPPAIGKLTGLKSFYARANLFNGSFPEEIGNLLNLEELALSINGFASQAIPSTFTRLKKLRILWTTQTNLIGEIPQDIGNMTAMESLDLSENGLSGNIPDGLFQLKNLSILYLYKNSLSGSIPSSVEALNLNIMDLSNNSLTGRIPDEFGNLTKLTGLALMFNELSGEVPASISRLPSLINIKLFINNLSGQLPPDFGRYSMLRTFEVADNNFVGNLPEDLCKNGALIGVVAFGNNLTGELPQFLGNCNTMQVVQIQSNRFSGQIPDGLWTATNLTTLIISDNSFTGQLPEKVASGLSILDISNNQFSGELPSGVSSWNNLRVFEASNNLLSGNIPQELTSLPQLATLLLDGNQFSGSLPSTIISWKWLNVLNFSSNRISGQIPAGFGFLPVLNELDLSENEFTGEIPAQLGLLRLNSLNLSSNHLSGRIPGEFENAVFDRSFLDNPGLCSSNPTLGLSSCVSEARKSKKISSKFVAAVSSIAAVGFLLALAYTFFIIRGYTKKKHISDSTWKLTSFQKLDFTESSLLSSLTESNLIGSGGSGKVYRVPINRSGGCVAVKKLCNSKRLDEKLEKEFRAEVEILGTIRHSNIVKLMCCISTESSKLLVYEYMENRSLDRWLHCEKRSSSNTGSVHHIVLEWPKRLQIAIAAARGLCYMHHDCSPPIIHRDVKSSNILLDCEYNAKIADFGLARMLVKDGEPNTMSVVAGSFGYIAPEYAQTRRVNEKIDVFSFGVILLELVTGREGNEGDENSSLAEWAWRYFQEGKPLLDALDEDTMEPCYLEDITNVFKLGIFCTSLVPSNRPTMKDVLQILLKCVPSDPCGEKNGRSEHDVTPLLKTSKRERSLIDEDSSFGSIVR</sequence>